<dbReference type="Proteomes" id="UP001152795">
    <property type="component" value="Unassembled WGS sequence"/>
</dbReference>
<protein>
    <submittedName>
        <fullName evidence="1">Uncharacterized protein</fullName>
    </submittedName>
</protein>
<proteinExistence type="predicted"/>
<accession>A0A7D9HXN4</accession>
<organism evidence="1 2">
    <name type="scientific">Paramuricea clavata</name>
    <name type="common">Red gorgonian</name>
    <name type="synonym">Violescent sea-whip</name>
    <dbReference type="NCBI Taxonomy" id="317549"/>
    <lineage>
        <taxon>Eukaryota</taxon>
        <taxon>Metazoa</taxon>
        <taxon>Cnidaria</taxon>
        <taxon>Anthozoa</taxon>
        <taxon>Octocorallia</taxon>
        <taxon>Malacalcyonacea</taxon>
        <taxon>Plexauridae</taxon>
        <taxon>Paramuricea</taxon>
    </lineage>
</organism>
<keyword evidence="2" id="KW-1185">Reference proteome</keyword>
<gene>
    <name evidence="1" type="ORF">PACLA_8A053713</name>
</gene>
<reference evidence="1" key="1">
    <citation type="submission" date="2020-04" db="EMBL/GenBank/DDBJ databases">
        <authorList>
            <person name="Alioto T."/>
            <person name="Alioto T."/>
            <person name="Gomez Garrido J."/>
        </authorList>
    </citation>
    <scope>NUCLEOTIDE SEQUENCE</scope>
    <source>
        <strain evidence="1">A484AB</strain>
    </source>
</reference>
<comment type="caution">
    <text evidence="1">The sequence shown here is derived from an EMBL/GenBank/DDBJ whole genome shotgun (WGS) entry which is preliminary data.</text>
</comment>
<evidence type="ECO:0000313" key="1">
    <source>
        <dbReference type="EMBL" id="CAB3992813.1"/>
    </source>
</evidence>
<dbReference type="OrthoDB" id="10615049at2759"/>
<sequence>MDDKQMKQLLKLVLMALAATFAPIWIPVAVITVVPAFLILAGILCTLALGITTILTILLGVFGVPLLFSTAVTGMAYLIYKAFEKIATKVKCILKRSLSELNITGRIQSWFNLKKFLMVLPIINRFVDNGERQRAVYEEENETETVVSRIRRPSATRFPFPKASLPAFDLSDVNDGEEIEIFFNNVKELDSTIRVLLRKGFLGCFRPYRNLNYRYLSSNDVALSDLIYQT</sequence>
<name>A0A7D9HXN4_PARCT</name>
<dbReference type="EMBL" id="CACRXK020002129">
    <property type="protein sequence ID" value="CAB3992813.1"/>
    <property type="molecule type" value="Genomic_DNA"/>
</dbReference>
<dbReference type="AlphaFoldDB" id="A0A7D9HXN4"/>
<evidence type="ECO:0000313" key="2">
    <source>
        <dbReference type="Proteomes" id="UP001152795"/>
    </source>
</evidence>